<evidence type="ECO:0000256" key="1">
    <source>
        <dbReference type="ARBA" id="ARBA00023015"/>
    </source>
</evidence>
<dbReference type="InterPro" id="IPR036390">
    <property type="entry name" value="WH_DNA-bd_sf"/>
</dbReference>
<name>A0A2U8FJK0_9PAST</name>
<dbReference type="InterPro" id="IPR036388">
    <property type="entry name" value="WH-like_DNA-bd_sf"/>
</dbReference>
<keyword evidence="3" id="KW-0804">Transcription</keyword>
<protein>
    <submittedName>
        <fullName evidence="5">Transcriptional regulator</fullName>
    </submittedName>
</protein>
<sequence length="149" mass="16753">MKSNDFDNIACPIADVLGVLNDKWTGLLLRDLLLGVKRYSDLQKNSNITHATLSSRLKALESNGLVQKQLYQTSPDRYEYHLTEQGKDMLWLVAALAQIGTKWHLSDWIDTPLQFVNTATGHFVRLALIDEQTGEEVDVSKVALVEKGK</sequence>
<keyword evidence="1" id="KW-0805">Transcription regulation</keyword>
<dbReference type="SUPFAM" id="SSF46785">
    <property type="entry name" value="Winged helix' DNA-binding domain"/>
    <property type="match status" value="1"/>
</dbReference>
<keyword evidence="6" id="KW-1185">Reference proteome</keyword>
<dbReference type="PANTHER" id="PTHR33204">
    <property type="entry name" value="TRANSCRIPTIONAL REGULATOR, MARR FAMILY"/>
    <property type="match status" value="1"/>
</dbReference>
<evidence type="ECO:0000256" key="3">
    <source>
        <dbReference type="ARBA" id="ARBA00023163"/>
    </source>
</evidence>
<dbReference type="Pfam" id="PF01638">
    <property type="entry name" value="HxlR"/>
    <property type="match status" value="1"/>
</dbReference>
<dbReference type="RefSeq" id="WP_108923913.1">
    <property type="nucleotide sequence ID" value="NZ_CP029206.1"/>
</dbReference>
<dbReference type="EMBL" id="CP029206">
    <property type="protein sequence ID" value="AWI51169.1"/>
    <property type="molecule type" value="Genomic_DNA"/>
</dbReference>
<evidence type="ECO:0000259" key="4">
    <source>
        <dbReference type="PROSITE" id="PS51118"/>
    </source>
</evidence>
<dbReference type="KEGG" id="apor:DDU33_06610"/>
<organism evidence="5 6">
    <name type="scientific">Actinobacillus porcitonsillarum</name>
    <dbReference type="NCBI Taxonomy" id="189834"/>
    <lineage>
        <taxon>Bacteria</taxon>
        <taxon>Pseudomonadati</taxon>
        <taxon>Pseudomonadota</taxon>
        <taxon>Gammaproteobacteria</taxon>
        <taxon>Pasteurellales</taxon>
        <taxon>Pasteurellaceae</taxon>
        <taxon>Actinobacillus</taxon>
    </lineage>
</organism>
<evidence type="ECO:0000256" key="2">
    <source>
        <dbReference type="ARBA" id="ARBA00023125"/>
    </source>
</evidence>
<dbReference type="PROSITE" id="PS51118">
    <property type="entry name" value="HTH_HXLR"/>
    <property type="match status" value="1"/>
</dbReference>
<accession>A0A2U8FJK0</accession>
<dbReference type="AlphaFoldDB" id="A0A2U8FJK0"/>
<reference evidence="6" key="1">
    <citation type="submission" date="2018-05" db="EMBL/GenBank/DDBJ databases">
        <title>Complete genome sequence of Actinobacillus porcitonsillarum reference strain 9953L55 (CCUG 46996).</title>
        <authorList>
            <person name="Dona V."/>
            <person name="Perreten V."/>
        </authorList>
    </citation>
    <scope>NUCLEOTIDE SEQUENCE [LARGE SCALE GENOMIC DNA]</scope>
    <source>
        <strain evidence="6">9953L55</strain>
    </source>
</reference>
<feature type="domain" description="HTH hxlR-type" evidence="4">
    <location>
        <begin position="11"/>
        <end position="108"/>
    </location>
</feature>
<dbReference type="PANTHER" id="PTHR33204:SF18">
    <property type="entry name" value="TRANSCRIPTIONAL REGULATORY PROTEIN"/>
    <property type="match status" value="1"/>
</dbReference>
<dbReference type="Gene3D" id="1.10.10.10">
    <property type="entry name" value="Winged helix-like DNA-binding domain superfamily/Winged helix DNA-binding domain"/>
    <property type="match status" value="1"/>
</dbReference>
<evidence type="ECO:0000313" key="6">
    <source>
        <dbReference type="Proteomes" id="UP000244920"/>
    </source>
</evidence>
<keyword evidence="2" id="KW-0238">DNA-binding</keyword>
<dbReference type="InterPro" id="IPR002577">
    <property type="entry name" value="HTH_HxlR"/>
</dbReference>
<dbReference type="GO" id="GO:0003677">
    <property type="term" value="F:DNA binding"/>
    <property type="evidence" value="ECO:0007669"/>
    <property type="project" value="UniProtKB-KW"/>
</dbReference>
<proteinExistence type="predicted"/>
<gene>
    <name evidence="5" type="ORF">DDU33_06610</name>
</gene>
<evidence type="ECO:0000313" key="5">
    <source>
        <dbReference type="EMBL" id="AWI51169.1"/>
    </source>
</evidence>
<dbReference type="Proteomes" id="UP000244920">
    <property type="component" value="Chromosome"/>
</dbReference>